<organism evidence="2 3">
    <name type="scientific">Microbacterium endophyticum</name>
    <dbReference type="NCBI Taxonomy" id="1526412"/>
    <lineage>
        <taxon>Bacteria</taxon>
        <taxon>Bacillati</taxon>
        <taxon>Actinomycetota</taxon>
        <taxon>Actinomycetes</taxon>
        <taxon>Micrococcales</taxon>
        <taxon>Microbacteriaceae</taxon>
        <taxon>Microbacterium</taxon>
    </lineage>
</organism>
<dbReference type="EMBL" id="JACHWQ010000001">
    <property type="protein sequence ID" value="MBB2974471.1"/>
    <property type="molecule type" value="Genomic_DNA"/>
</dbReference>
<protein>
    <submittedName>
        <fullName evidence="2">Uncharacterized protein</fullName>
    </submittedName>
</protein>
<evidence type="ECO:0000313" key="2">
    <source>
        <dbReference type="EMBL" id="MBB2974471.1"/>
    </source>
</evidence>
<evidence type="ECO:0000313" key="3">
    <source>
        <dbReference type="Proteomes" id="UP000529310"/>
    </source>
</evidence>
<dbReference type="AlphaFoldDB" id="A0A7W4YMC0"/>
<feature type="compositionally biased region" description="Polar residues" evidence="1">
    <location>
        <begin position="135"/>
        <end position="149"/>
    </location>
</feature>
<dbReference type="RefSeq" id="WP_165142941.1">
    <property type="nucleotide sequence ID" value="NZ_CP049255.1"/>
</dbReference>
<comment type="caution">
    <text evidence="2">The sequence shown here is derived from an EMBL/GenBank/DDBJ whole genome shotgun (WGS) entry which is preliminary data.</text>
</comment>
<accession>A0A7W4YMC0</accession>
<feature type="compositionally biased region" description="Basic and acidic residues" evidence="1">
    <location>
        <begin position="150"/>
        <end position="161"/>
    </location>
</feature>
<keyword evidence="3" id="KW-1185">Reference proteome</keyword>
<sequence>MNNKEDSDALDELAEAEWRVGEEVTILVSGTTLALGIPGFGGEVYGRGAVVRVTIDTLTYRQDELEWIGNPDQQLRKWGVQRVARGRIELDPWDKKGDPIWEIHREQARQLAHSQADPRERARALAEVQRKFGSMPTSVSTDILPGQSSEARKLAEDDFARSQRPRAVISSS</sequence>
<proteinExistence type="predicted"/>
<dbReference type="Proteomes" id="UP000529310">
    <property type="component" value="Unassembled WGS sequence"/>
</dbReference>
<feature type="region of interest" description="Disordered" evidence="1">
    <location>
        <begin position="130"/>
        <end position="172"/>
    </location>
</feature>
<gene>
    <name evidence="2" type="ORF">FHX49_000012</name>
</gene>
<name>A0A7W4YMC0_9MICO</name>
<reference evidence="2 3" key="1">
    <citation type="submission" date="2020-08" db="EMBL/GenBank/DDBJ databases">
        <title>Sequencing the genomes of 1000 actinobacteria strains.</title>
        <authorList>
            <person name="Klenk H.-P."/>
        </authorList>
    </citation>
    <scope>NUCLEOTIDE SEQUENCE [LARGE SCALE GENOMIC DNA]</scope>
    <source>
        <strain evidence="2 3">DSM 27099</strain>
    </source>
</reference>
<evidence type="ECO:0000256" key="1">
    <source>
        <dbReference type="SAM" id="MobiDB-lite"/>
    </source>
</evidence>